<dbReference type="AlphaFoldDB" id="A0A5C6YMQ0"/>
<organism evidence="1 2">
    <name type="scientific">Aequorivita lipolytica</name>
    <dbReference type="NCBI Taxonomy" id="153267"/>
    <lineage>
        <taxon>Bacteria</taxon>
        <taxon>Pseudomonadati</taxon>
        <taxon>Bacteroidota</taxon>
        <taxon>Flavobacteriia</taxon>
        <taxon>Flavobacteriales</taxon>
        <taxon>Flavobacteriaceae</taxon>
        <taxon>Aequorivita</taxon>
    </lineage>
</organism>
<evidence type="ECO:0000313" key="2">
    <source>
        <dbReference type="Proteomes" id="UP000321945"/>
    </source>
</evidence>
<protein>
    <recommendedName>
        <fullName evidence="3">DUF1826 domain-containing protein</fullName>
    </recommendedName>
</protein>
<dbReference type="OrthoDB" id="6710124at2"/>
<evidence type="ECO:0008006" key="3">
    <source>
        <dbReference type="Google" id="ProtNLM"/>
    </source>
</evidence>
<evidence type="ECO:0000313" key="1">
    <source>
        <dbReference type="EMBL" id="TXD68343.1"/>
    </source>
</evidence>
<dbReference type="Proteomes" id="UP000321945">
    <property type="component" value="Unassembled WGS sequence"/>
</dbReference>
<reference evidence="1 2" key="1">
    <citation type="submission" date="2019-08" db="EMBL/GenBank/DDBJ databases">
        <title>Genome of Aequorivita lipolytica Y10-2 (type strain).</title>
        <authorList>
            <person name="Bowman J.P."/>
        </authorList>
    </citation>
    <scope>NUCLEOTIDE SEQUENCE [LARGE SCALE GENOMIC DNA]</scope>
    <source>
        <strain evidence="1 2">Y10-2</strain>
    </source>
</reference>
<gene>
    <name evidence="1" type="ORF">ESV24_12840</name>
</gene>
<comment type="caution">
    <text evidence="1">The sequence shown here is derived from an EMBL/GenBank/DDBJ whole genome shotgun (WGS) entry which is preliminary data.</text>
</comment>
<name>A0A5C6YMQ0_9FLAO</name>
<proteinExistence type="predicted"/>
<dbReference type="EMBL" id="VORU01000012">
    <property type="protein sequence ID" value="TXD68343.1"/>
    <property type="molecule type" value="Genomic_DNA"/>
</dbReference>
<dbReference type="RefSeq" id="WP_111816794.1">
    <property type="nucleotide sequence ID" value="NZ_CBCRZQ010000010.1"/>
</dbReference>
<keyword evidence="2" id="KW-1185">Reference proteome</keyword>
<sequence>MIDLPHTANQIHRVTNFKDLVSTPFQGEMNAICWTRKLTGDFSEIVKQVEINENIATLDEEQLRELQLSEQGQLAREILLNDLKVLTAHGASPTLNLIKYYDRDDAFPFFPTDVYSFHVDRSPVPTDTFLCTYYGEPSDILPNSQGIQKILIPEILAELKKLYGGPDAGFEAFLSDYFFDLHYQALPQAQPISLGIGHLWRLAIDHPESKVPPCLHRAPEEKNGQHRLLMIC</sequence>
<accession>A0A5C6YMQ0</accession>